<dbReference type="InterPro" id="IPR007372">
    <property type="entry name" value="Lipid/polyisoprenoid-bd_YceI"/>
</dbReference>
<dbReference type="Gene3D" id="2.40.128.110">
    <property type="entry name" value="Lipid/polyisoprenoid-binding, YceI-like"/>
    <property type="match status" value="1"/>
</dbReference>
<dbReference type="SUPFAM" id="SSF101874">
    <property type="entry name" value="YceI-like"/>
    <property type="match status" value="1"/>
</dbReference>
<proteinExistence type="inferred from homology"/>
<keyword evidence="4" id="KW-1185">Reference proteome</keyword>
<dbReference type="Pfam" id="PF04264">
    <property type="entry name" value="YceI"/>
    <property type="match status" value="1"/>
</dbReference>
<comment type="similarity">
    <text evidence="1">Belongs to the UPF0312 family.</text>
</comment>
<accession>A0A255HBX0</accession>
<dbReference type="InterPro" id="IPR036761">
    <property type="entry name" value="TTHA0802/YceI-like_sf"/>
</dbReference>
<sequence>MSTQTRELTPADGELLVRTGCEGAMARMGHDLTLAVGRWRATLGLAEAAADCTLSATADLDSISVRDSAGGAKEVSASDRKTIERNAAGSLGEGQLTFTASEVTGDLERGTVRGEATLNGVTRPLELAVERTGDGYRLTGTIVQSQFRIKPYSAMMGALKVADAVQIEATVRL</sequence>
<organism evidence="3 4">
    <name type="scientific">Enemella dayhoffiae</name>
    <dbReference type="NCBI Taxonomy" id="2016507"/>
    <lineage>
        <taxon>Bacteria</taxon>
        <taxon>Bacillati</taxon>
        <taxon>Actinomycetota</taxon>
        <taxon>Actinomycetes</taxon>
        <taxon>Propionibacteriales</taxon>
        <taxon>Propionibacteriaceae</taxon>
        <taxon>Enemella</taxon>
    </lineage>
</organism>
<dbReference type="AlphaFoldDB" id="A0A255HBX0"/>
<dbReference type="EMBL" id="NMVQ01000001">
    <property type="protein sequence ID" value="OYO25145.1"/>
    <property type="molecule type" value="Genomic_DNA"/>
</dbReference>
<evidence type="ECO:0000313" key="4">
    <source>
        <dbReference type="Proteomes" id="UP000216311"/>
    </source>
</evidence>
<dbReference type="OrthoDB" id="3724977at2"/>
<reference evidence="3 4" key="1">
    <citation type="submission" date="2017-07" db="EMBL/GenBank/DDBJ databases">
        <title>Draft whole genome sequences of clinical Proprionibacteriaceae strains.</title>
        <authorList>
            <person name="Bernier A.-M."/>
            <person name="Bernard K."/>
            <person name="Domingo M.-C."/>
        </authorList>
    </citation>
    <scope>NUCLEOTIDE SEQUENCE [LARGE SCALE GENOMIC DNA]</scope>
    <source>
        <strain evidence="3 4">NML 130396</strain>
    </source>
</reference>
<dbReference type="RefSeq" id="WP_094362352.1">
    <property type="nucleotide sequence ID" value="NZ_NMVQ01000001.1"/>
</dbReference>
<protein>
    <recommendedName>
        <fullName evidence="2">Lipid/polyisoprenoid-binding YceI-like domain-containing protein</fullName>
    </recommendedName>
</protein>
<evidence type="ECO:0000313" key="3">
    <source>
        <dbReference type="EMBL" id="OYO25145.1"/>
    </source>
</evidence>
<evidence type="ECO:0000259" key="2">
    <source>
        <dbReference type="SMART" id="SM00867"/>
    </source>
</evidence>
<evidence type="ECO:0000256" key="1">
    <source>
        <dbReference type="ARBA" id="ARBA00008812"/>
    </source>
</evidence>
<dbReference type="SMART" id="SM00867">
    <property type="entry name" value="YceI"/>
    <property type="match status" value="1"/>
</dbReference>
<name>A0A255HBX0_9ACTN</name>
<gene>
    <name evidence="3" type="ORF">CGZ93_01420</name>
</gene>
<comment type="caution">
    <text evidence="3">The sequence shown here is derived from an EMBL/GenBank/DDBJ whole genome shotgun (WGS) entry which is preliminary data.</text>
</comment>
<dbReference type="Proteomes" id="UP000216311">
    <property type="component" value="Unassembled WGS sequence"/>
</dbReference>
<feature type="domain" description="Lipid/polyisoprenoid-binding YceI-like" evidence="2">
    <location>
        <begin position="5"/>
        <end position="172"/>
    </location>
</feature>